<dbReference type="Gene3D" id="3.40.50.1820">
    <property type="entry name" value="alpha/beta hydrolase"/>
    <property type="match status" value="1"/>
</dbReference>
<sequence length="331" mass="36228">MKTESGVTHYASRNDYIQSRNTPKASELVKKSIADSSKGLEDKVQLSDEAKAKSQLASEKSGLKETVKGNLKQNKTELKKASKHLLSDAVSVAKNAFNMPGLGTAVDLASKLLPSNTPAQEVKEILSIKESPGESIGPKIIFVSGLHLAGISSDNEGLSAMAGEVDNAQHFSWKDEESILKEINRTPKNEPLVLVGHSLGGDAIVNISNKLNSFANGFRKVDLLVTLDSVGFDNDIIPKNVKKNLNYIGNKDAFFNDGPNIARNNSKTDVLNFLRSESHTEMDDSNDIQEAIFNEIDSILEAKKKENNESQMMKSFLKKMMTEMSSEDILK</sequence>
<evidence type="ECO:0000313" key="2">
    <source>
        <dbReference type="EMBL" id="OUR96230.1"/>
    </source>
</evidence>
<proteinExistence type="predicted"/>
<name>A0A1Y5FBJ2_9BACT</name>
<dbReference type="SUPFAM" id="SSF53474">
    <property type="entry name" value="alpha/beta-Hydrolases"/>
    <property type="match status" value="1"/>
</dbReference>
<dbReference type="Proteomes" id="UP000196531">
    <property type="component" value="Unassembled WGS sequence"/>
</dbReference>
<dbReference type="InterPro" id="IPR029058">
    <property type="entry name" value="AB_hydrolase_fold"/>
</dbReference>
<gene>
    <name evidence="2" type="ORF">A9Q84_07685</name>
</gene>
<reference evidence="3" key="1">
    <citation type="journal article" date="2017" name="Proc. Natl. Acad. Sci. U.S.A.">
        <title>Simulation of Deepwater Horizon oil plume reveals substrate specialization within a complex community of hydrocarbon-degraders.</title>
        <authorList>
            <person name="Hu P."/>
            <person name="Dubinsky E.A."/>
            <person name="Probst A.J."/>
            <person name="Wang J."/>
            <person name="Sieber C.M.K."/>
            <person name="Tom L.M."/>
            <person name="Gardinali P."/>
            <person name="Banfield J.F."/>
            <person name="Atlas R.M."/>
            <person name="Andersen G.L."/>
        </authorList>
    </citation>
    <scope>NUCLEOTIDE SEQUENCE [LARGE SCALE GENOMIC DNA]</scope>
</reference>
<dbReference type="AlphaFoldDB" id="A0A1Y5FBJ2"/>
<accession>A0A1Y5FBJ2</accession>
<evidence type="ECO:0000313" key="3">
    <source>
        <dbReference type="Proteomes" id="UP000196531"/>
    </source>
</evidence>
<dbReference type="EMBL" id="MAAO01000006">
    <property type="protein sequence ID" value="OUR96230.1"/>
    <property type="molecule type" value="Genomic_DNA"/>
</dbReference>
<protein>
    <submittedName>
        <fullName evidence="2">Uncharacterized protein</fullName>
    </submittedName>
</protein>
<feature type="compositionally biased region" description="Polar residues" evidence="1">
    <location>
        <begin position="15"/>
        <end position="24"/>
    </location>
</feature>
<feature type="region of interest" description="Disordered" evidence="1">
    <location>
        <begin position="1"/>
        <end position="28"/>
    </location>
</feature>
<evidence type="ECO:0000256" key="1">
    <source>
        <dbReference type="SAM" id="MobiDB-lite"/>
    </source>
</evidence>
<organism evidence="2 3">
    <name type="scientific">Halobacteriovorax marinus</name>
    <dbReference type="NCBI Taxonomy" id="97084"/>
    <lineage>
        <taxon>Bacteria</taxon>
        <taxon>Pseudomonadati</taxon>
        <taxon>Bdellovibrionota</taxon>
        <taxon>Bacteriovoracia</taxon>
        <taxon>Bacteriovoracales</taxon>
        <taxon>Halobacteriovoraceae</taxon>
        <taxon>Halobacteriovorax</taxon>
    </lineage>
</organism>
<comment type="caution">
    <text evidence="2">The sequence shown here is derived from an EMBL/GenBank/DDBJ whole genome shotgun (WGS) entry which is preliminary data.</text>
</comment>